<dbReference type="PANTHER" id="PTHR43739:SF5">
    <property type="entry name" value="EXO-ALPHA-SIALIDASE"/>
    <property type="match status" value="1"/>
</dbReference>
<dbReference type="KEGG" id="xba:C7S18_00610"/>
<evidence type="ECO:0000256" key="1">
    <source>
        <dbReference type="SAM" id="MobiDB-lite"/>
    </source>
</evidence>
<reference evidence="2 3" key="2">
    <citation type="submission" date="2018-03" db="EMBL/GenBank/DDBJ databases">
        <authorList>
            <person name="Keele B.F."/>
        </authorList>
    </citation>
    <scope>NUCLEOTIDE SEQUENCE [LARGE SCALE GENOMIC DNA]</scope>
    <source>
        <strain evidence="2 3">D13</strain>
    </source>
</reference>
<keyword evidence="3" id="KW-1185">Reference proteome</keyword>
<dbReference type="Proteomes" id="UP000241074">
    <property type="component" value="Chromosome"/>
</dbReference>
<feature type="compositionally biased region" description="Low complexity" evidence="1">
    <location>
        <begin position="808"/>
        <end position="819"/>
    </location>
</feature>
<dbReference type="Gene3D" id="2.130.10.10">
    <property type="entry name" value="YVTN repeat-like/Quinoprotein amine dehydrogenase"/>
    <property type="match status" value="5"/>
</dbReference>
<feature type="region of interest" description="Disordered" evidence="1">
    <location>
        <begin position="782"/>
        <end position="822"/>
    </location>
</feature>
<organism evidence="2 3">
    <name type="scientific">Ahniella affigens</name>
    <dbReference type="NCBI Taxonomy" id="2021234"/>
    <lineage>
        <taxon>Bacteria</taxon>
        <taxon>Pseudomonadati</taxon>
        <taxon>Pseudomonadota</taxon>
        <taxon>Gammaproteobacteria</taxon>
        <taxon>Lysobacterales</taxon>
        <taxon>Rhodanobacteraceae</taxon>
        <taxon>Ahniella</taxon>
    </lineage>
</organism>
<dbReference type="InterPro" id="IPR015943">
    <property type="entry name" value="WD40/YVTN_repeat-like_dom_sf"/>
</dbReference>
<dbReference type="SUPFAM" id="SSF50939">
    <property type="entry name" value="Sialidases"/>
    <property type="match status" value="1"/>
</dbReference>
<accession>A0A2P1PLS1</accession>
<dbReference type="InterPro" id="IPR036278">
    <property type="entry name" value="Sialidase_sf"/>
</dbReference>
<dbReference type="InterPro" id="IPR052025">
    <property type="entry name" value="Xyloglucanase_GH74"/>
</dbReference>
<gene>
    <name evidence="2" type="ORF">C7S18_00610</name>
</gene>
<dbReference type="GO" id="GO:0010411">
    <property type="term" value="P:xyloglucan metabolic process"/>
    <property type="evidence" value="ECO:0007669"/>
    <property type="project" value="TreeGrafter"/>
</dbReference>
<dbReference type="PANTHER" id="PTHR43739">
    <property type="entry name" value="XYLOGLUCANASE (EUROFUNG)"/>
    <property type="match status" value="1"/>
</dbReference>
<evidence type="ECO:0008006" key="4">
    <source>
        <dbReference type="Google" id="ProtNLM"/>
    </source>
</evidence>
<evidence type="ECO:0000313" key="2">
    <source>
        <dbReference type="EMBL" id="AVP95788.1"/>
    </source>
</evidence>
<dbReference type="AlphaFoldDB" id="A0A2P1PLS1"/>
<protein>
    <recommendedName>
        <fullName evidence="4">Sortilin N-terminal domain-containing protein</fullName>
    </recommendedName>
</protein>
<evidence type="ECO:0000313" key="3">
    <source>
        <dbReference type="Proteomes" id="UP000241074"/>
    </source>
</evidence>
<dbReference type="SUPFAM" id="SSF110296">
    <property type="entry name" value="Oligoxyloglucan reducing end-specific cellobiohydrolase"/>
    <property type="match status" value="2"/>
</dbReference>
<proteinExistence type="predicted"/>
<sequence length="993" mass="103345">MLFFALCTCANAGNGIWTSAGPYGGQVYQMAIHPTTATTMFAITRGGLFRTFDGGVTWERADQGIGALVSTLLPPVFDQDAPTNVYVMDSAGRIYRSTDGGDNWLATGAEFTGTNELPNQWLDVPGNTGVILMAYSNDATPLLRSADFGASFSAFGTGLPSPANGLSLAIKASDPTRLLLGLAERDGIGPTLYTSADSGNSWTASTCSGCTVGLTSDIPGLAYGAGSSGLAISATGQIYATVDNGNTFTQSTATFISFSGGKFKVVGHPTTAGSYWFSINNSSLSNIFRTTDSGNTISNSFAGLTANSSYTSTIAPNPPVPVLATGIYAEPGFGVTGTRRLWVSADGAGVFRAVDAAGTTFSNLDGGGASLNNGLAGVNLRTVVVNPNPSARPGPGFPGNRLYAGFGDPFFSSPALYRSTNSGGSWAAANSGLRAAQIRALAIDPTTVGITVPDLGNTVIYASGRSSQTNGYRNPGLYKSLDNGTTWSNIDSGLPQSLGTVRHIVLDPRSCVPVVFPCTTPLQRVFATANGSPSNAVVGSVTTTTFNNRILRSDSAGGSWAASDTGLPPSTNISEGINFISQNVTPLTLLISPTDSNLMYVGTFYSEFDDDPFRSFDDRANGVFKSSNGGANWILASNGLPLRTGRTNTHHDVLAIAMHPTNDQILWATTIDLQTPDSASIFKTVDGGATWTRSDTGIGSRVDIRALAVDPTDTGAGTIYASGAGSVSNPGSVYKSSDGGLTWHSISVGLPDDAALAITIDPFVPAQLHLGTTAGVWSMLQQADDDGDGIPNGQENNAPNGGDGNGDGNQDSSQGDVGSTGVALRAPSGVGGGFITSDILSGTGPNNCQQAVDVQSRLALRYGRDPIESNSSLYYGYPDDLIRFEITDCSQAVVDITFHNENFNEYGWSFRFFGPSTPGDDGTMGWYPMSSGANPRAVKVDQNTWRVTLNANQFGSYRPVSDNILFMGGPACFDDRLLVNGFEDTNAAPATCN</sequence>
<name>A0A2P1PLS1_9GAMM</name>
<reference evidence="2 3" key="1">
    <citation type="submission" date="2018-03" db="EMBL/GenBank/DDBJ databases">
        <title>Ahniella affigens gen. nov., sp. nov., a gammaproteobacterium isolated from sandy soil near a stream.</title>
        <authorList>
            <person name="Ko Y."/>
            <person name="Kim J.-H."/>
        </authorList>
    </citation>
    <scope>NUCLEOTIDE SEQUENCE [LARGE SCALE GENOMIC DNA]</scope>
    <source>
        <strain evidence="2 3">D13</strain>
    </source>
</reference>
<dbReference type="EMBL" id="CP027860">
    <property type="protein sequence ID" value="AVP95788.1"/>
    <property type="molecule type" value="Genomic_DNA"/>
</dbReference>